<dbReference type="InterPro" id="IPR024787">
    <property type="entry name" value="EcsC"/>
</dbReference>
<accession>A0A9D9HU97</accession>
<dbReference type="EMBL" id="JADIMG010000066">
    <property type="protein sequence ID" value="MBO8459986.1"/>
    <property type="molecule type" value="Genomic_DNA"/>
</dbReference>
<reference evidence="1" key="1">
    <citation type="submission" date="2020-10" db="EMBL/GenBank/DDBJ databases">
        <authorList>
            <person name="Gilroy R."/>
        </authorList>
    </citation>
    <scope>NUCLEOTIDE SEQUENCE</scope>
    <source>
        <strain evidence="1">G3-3990</strain>
    </source>
</reference>
<gene>
    <name evidence="1" type="ORF">IAA73_06625</name>
</gene>
<sequence length="336" mass="36448">MGIFDKKKLLDKLNQTKEDLVNATKEKLTEGLKTSELISDIKEKVNSGIDAITDSKAFSAVTSHLKLQRTYSDDEKQDKASKMLQIVDWAYERANGDIVGLGTTEEMAKKYLEKEGSVTKAVDSMVRWQITAAATTGFVSSLGGLATMPLTLPANIAGVLAIQLRMIGAIAELGGFHETTEEKKTGMYLCLLGAQAGNVLSKTAAQFSIKFTTAALQRLPGTVLTQINRAVGFRLFTKFGETGLVNINKMIPVLGGVVGAGVDAFSTYSIAKAAQALFLKDVIDFEKQELVEMEKVKLMINLCLVSGALDEEEHNMLLGITESLSISEKIRKNCLL</sequence>
<evidence type="ECO:0000313" key="1">
    <source>
        <dbReference type="EMBL" id="MBO8459986.1"/>
    </source>
</evidence>
<dbReference type="AlphaFoldDB" id="A0A9D9HU97"/>
<name>A0A9D9HU97_9BACT</name>
<dbReference type="Pfam" id="PF12787">
    <property type="entry name" value="EcsC"/>
    <property type="match status" value="1"/>
</dbReference>
<protein>
    <submittedName>
        <fullName evidence="1">EcsC family protein</fullName>
    </submittedName>
</protein>
<dbReference type="Proteomes" id="UP000823641">
    <property type="component" value="Unassembled WGS sequence"/>
</dbReference>
<organism evidence="1 2">
    <name type="scientific">Candidatus Gallipaludibacter merdavium</name>
    <dbReference type="NCBI Taxonomy" id="2840839"/>
    <lineage>
        <taxon>Bacteria</taxon>
        <taxon>Pseudomonadati</taxon>
        <taxon>Bacteroidota</taxon>
        <taxon>Bacteroidia</taxon>
        <taxon>Bacteroidales</taxon>
        <taxon>Candidatus Gallipaludibacter</taxon>
    </lineage>
</organism>
<comment type="caution">
    <text evidence="1">The sequence shown here is derived from an EMBL/GenBank/DDBJ whole genome shotgun (WGS) entry which is preliminary data.</text>
</comment>
<evidence type="ECO:0000313" key="2">
    <source>
        <dbReference type="Proteomes" id="UP000823641"/>
    </source>
</evidence>
<proteinExistence type="predicted"/>
<reference evidence="1" key="2">
    <citation type="journal article" date="2021" name="PeerJ">
        <title>Extensive microbial diversity within the chicken gut microbiome revealed by metagenomics and culture.</title>
        <authorList>
            <person name="Gilroy R."/>
            <person name="Ravi A."/>
            <person name="Getino M."/>
            <person name="Pursley I."/>
            <person name="Horton D.L."/>
            <person name="Alikhan N.F."/>
            <person name="Baker D."/>
            <person name="Gharbi K."/>
            <person name="Hall N."/>
            <person name="Watson M."/>
            <person name="Adriaenssens E.M."/>
            <person name="Foster-Nyarko E."/>
            <person name="Jarju S."/>
            <person name="Secka A."/>
            <person name="Antonio M."/>
            <person name="Oren A."/>
            <person name="Chaudhuri R.R."/>
            <person name="La Ragione R."/>
            <person name="Hildebrand F."/>
            <person name="Pallen M.J."/>
        </authorList>
    </citation>
    <scope>NUCLEOTIDE SEQUENCE</scope>
    <source>
        <strain evidence="1">G3-3990</strain>
    </source>
</reference>